<dbReference type="AlphaFoldDB" id="A0A1I2CKL1"/>
<evidence type="ECO:0008006" key="3">
    <source>
        <dbReference type="Google" id="ProtNLM"/>
    </source>
</evidence>
<dbReference type="EMBL" id="FOMZ01000025">
    <property type="protein sequence ID" value="SFE68887.1"/>
    <property type="molecule type" value="Genomic_DNA"/>
</dbReference>
<keyword evidence="2" id="KW-1185">Reference proteome</keyword>
<accession>A0A1I2CKL1</accession>
<gene>
    <name evidence="1" type="ORF">SAMN04487819_1254</name>
</gene>
<feature type="non-terminal residue" evidence="1">
    <location>
        <position position="213"/>
    </location>
</feature>
<protein>
    <recommendedName>
        <fullName evidence="3">Transglycosylase SLT domain-containing protein</fullName>
    </recommendedName>
</protein>
<evidence type="ECO:0000313" key="1">
    <source>
        <dbReference type="EMBL" id="SFE68887.1"/>
    </source>
</evidence>
<proteinExistence type="predicted"/>
<reference evidence="2" key="1">
    <citation type="submission" date="2016-10" db="EMBL/GenBank/DDBJ databases">
        <authorList>
            <person name="Varghese N."/>
            <person name="Submissions S."/>
        </authorList>
    </citation>
    <scope>NUCLEOTIDE SEQUENCE [LARGE SCALE GENOMIC DNA]</scope>
    <source>
        <strain evidence="2">DSM 45004</strain>
    </source>
</reference>
<organism evidence="1 2">
    <name type="scientific">Actinopolyspora alba</name>
    <dbReference type="NCBI Taxonomy" id="673379"/>
    <lineage>
        <taxon>Bacteria</taxon>
        <taxon>Bacillati</taxon>
        <taxon>Actinomycetota</taxon>
        <taxon>Actinomycetes</taxon>
        <taxon>Actinopolysporales</taxon>
        <taxon>Actinopolysporaceae</taxon>
        <taxon>Actinopolyspora</taxon>
        <taxon>Actinopolyspora alba group</taxon>
    </lineage>
</organism>
<name>A0A1I2CKL1_9ACTN</name>
<sequence length="213" mass="22714">MNKARIALGGGTVTALAGGLVAVVLISGTTTPTASAAPSTCVATLTGGAGQSGPTTLDAEQRGIVGQIISIGKQRGLSPRAWQIAIQAGKVESKLRNLDYGHADSLGIFQIRAMHGTREQRQNVRWQVNWFYDTLQNVPDWQSMRPGDAAQAVERSAYPDRYNQWEDWAVSVIEQFADVSAEDLTGCDPNGTPGSNPYAAKAIEYARAQIGDP</sequence>
<evidence type="ECO:0000313" key="2">
    <source>
        <dbReference type="Proteomes" id="UP000198716"/>
    </source>
</evidence>
<dbReference type="Proteomes" id="UP000198716">
    <property type="component" value="Unassembled WGS sequence"/>
</dbReference>